<dbReference type="GO" id="GO:0005886">
    <property type="term" value="C:plasma membrane"/>
    <property type="evidence" value="ECO:0007669"/>
    <property type="project" value="TreeGrafter"/>
</dbReference>
<reference evidence="1" key="1">
    <citation type="journal article" date="2020" name="Cell">
        <title>Large-Scale Comparative Analyses of Tick Genomes Elucidate Their Genetic Diversity and Vector Capacities.</title>
        <authorList>
            <consortium name="Tick Genome and Microbiome Consortium (TIGMIC)"/>
            <person name="Jia N."/>
            <person name="Wang J."/>
            <person name="Shi W."/>
            <person name="Du L."/>
            <person name="Sun Y."/>
            <person name="Zhan W."/>
            <person name="Jiang J.F."/>
            <person name="Wang Q."/>
            <person name="Zhang B."/>
            <person name="Ji P."/>
            <person name="Bell-Sakyi L."/>
            <person name="Cui X.M."/>
            <person name="Yuan T.T."/>
            <person name="Jiang B.G."/>
            <person name="Yang W.F."/>
            <person name="Lam T.T."/>
            <person name="Chang Q.C."/>
            <person name="Ding S.J."/>
            <person name="Wang X.J."/>
            <person name="Zhu J.G."/>
            <person name="Ruan X.D."/>
            <person name="Zhao L."/>
            <person name="Wei J.T."/>
            <person name="Ye R.Z."/>
            <person name="Que T.C."/>
            <person name="Du C.H."/>
            <person name="Zhou Y.H."/>
            <person name="Cheng J.X."/>
            <person name="Dai P.F."/>
            <person name="Guo W.B."/>
            <person name="Han X.H."/>
            <person name="Huang E.J."/>
            <person name="Li L.F."/>
            <person name="Wei W."/>
            <person name="Gao Y.C."/>
            <person name="Liu J.Z."/>
            <person name="Shao H.Z."/>
            <person name="Wang X."/>
            <person name="Wang C.C."/>
            <person name="Yang T.C."/>
            <person name="Huo Q.B."/>
            <person name="Li W."/>
            <person name="Chen H.Y."/>
            <person name="Chen S.E."/>
            <person name="Zhou L.G."/>
            <person name="Ni X.B."/>
            <person name="Tian J.H."/>
            <person name="Sheng Y."/>
            <person name="Liu T."/>
            <person name="Pan Y.S."/>
            <person name="Xia L.Y."/>
            <person name="Li J."/>
            <person name="Zhao F."/>
            <person name="Cao W.C."/>
        </authorList>
    </citation>
    <scope>NUCLEOTIDE SEQUENCE</scope>
    <source>
        <strain evidence="1">Rmic-2018</strain>
    </source>
</reference>
<name>A0A9J6F601_RHIMP</name>
<dbReference type="Proteomes" id="UP000821866">
    <property type="component" value="Chromosome 1"/>
</dbReference>
<dbReference type="GO" id="GO:0006751">
    <property type="term" value="P:glutathione catabolic process"/>
    <property type="evidence" value="ECO:0007669"/>
    <property type="project" value="InterPro"/>
</dbReference>
<evidence type="ECO:0008006" key="3">
    <source>
        <dbReference type="Google" id="ProtNLM"/>
    </source>
</evidence>
<dbReference type="Pfam" id="PF01019">
    <property type="entry name" value="G_glu_transpept"/>
    <property type="match status" value="1"/>
</dbReference>
<evidence type="ECO:0000313" key="1">
    <source>
        <dbReference type="EMBL" id="KAH8041972.1"/>
    </source>
</evidence>
<accession>A0A9J6F601</accession>
<dbReference type="PANTHER" id="PTHR11686:SF9">
    <property type="entry name" value="RE13973P"/>
    <property type="match status" value="1"/>
</dbReference>
<dbReference type="InterPro" id="IPR000101">
    <property type="entry name" value="GGT_peptidase"/>
</dbReference>
<keyword evidence="2" id="KW-1185">Reference proteome</keyword>
<proteinExistence type="predicted"/>
<evidence type="ECO:0000313" key="2">
    <source>
        <dbReference type="Proteomes" id="UP000821866"/>
    </source>
</evidence>
<dbReference type="SUPFAM" id="SSF56235">
    <property type="entry name" value="N-terminal nucleophile aminohydrolases (Ntn hydrolases)"/>
    <property type="match status" value="1"/>
</dbReference>
<gene>
    <name evidence="1" type="ORF">HPB51_019713</name>
</gene>
<dbReference type="PANTHER" id="PTHR11686">
    <property type="entry name" value="GAMMA GLUTAMYL TRANSPEPTIDASE"/>
    <property type="match status" value="1"/>
</dbReference>
<protein>
    <recommendedName>
        <fullName evidence="3">Gamma-glutamyltransferase</fullName>
    </recommendedName>
</protein>
<dbReference type="VEuPathDB" id="VectorBase:LOC119161762"/>
<dbReference type="PRINTS" id="PR01210">
    <property type="entry name" value="GGTRANSPTASE"/>
</dbReference>
<dbReference type="AlphaFoldDB" id="A0A9J6F601"/>
<comment type="caution">
    <text evidence="1">The sequence shown here is derived from an EMBL/GenBank/DDBJ whole genome shotgun (WGS) entry which is preliminary data.</text>
</comment>
<reference evidence="1" key="2">
    <citation type="submission" date="2021-09" db="EMBL/GenBank/DDBJ databases">
        <authorList>
            <person name="Jia N."/>
            <person name="Wang J."/>
            <person name="Shi W."/>
            <person name="Du L."/>
            <person name="Sun Y."/>
            <person name="Zhan W."/>
            <person name="Jiang J."/>
            <person name="Wang Q."/>
            <person name="Zhang B."/>
            <person name="Ji P."/>
            <person name="Sakyi L.B."/>
            <person name="Cui X."/>
            <person name="Yuan T."/>
            <person name="Jiang B."/>
            <person name="Yang W."/>
            <person name="Lam T.T.-Y."/>
            <person name="Chang Q."/>
            <person name="Ding S."/>
            <person name="Wang X."/>
            <person name="Zhu J."/>
            <person name="Ruan X."/>
            <person name="Zhao L."/>
            <person name="Wei J."/>
            <person name="Que T."/>
            <person name="Du C."/>
            <person name="Cheng J."/>
            <person name="Dai P."/>
            <person name="Han X."/>
            <person name="Huang E."/>
            <person name="Gao Y."/>
            <person name="Liu J."/>
            <person name="Shao H."/>
            <person name="Ye R."/>
            <person name="Li L."/>
            <person name="Wei W."/>
            <person name="Wang X."/>
            <person name="Wang C."/>
            <person name="Huo Q."/>
            <person name="Li W."/>
            <person name="Guo W."/>
            <person name="Chen H."/>
            <person name="Chen S."/>
            <person name="Zhou L."/>
            <person name="Zhou L."/>
            <person name="Ni X."/>
            <person name="Tian J."/>
            <person name="Zhou Y."/>
            <person name="Sheng Y."/>
            <person name="Liu T."/>
            <person name="Pan Y."/>
            <person name="Xia L."/>
            <person name="Li J."/>
            <person name="Zhao F."/>
            <person name="Cao W."/>
        </authorList>
    </citation>
    <scope>NUCLEOTIDE SEQUENCE</scope>
    <source>
        <strain evidence="1">Rmic-2018</strain>
        <tissue evidence="1">Larvae</tissue>
    </source>
</reference>
<sequence>MTPSLRTPQCEIYDQHVSLGRQVYSRGGTVADCAVAFALCMAVVAPHRVGLGGGFLATIYERKSKQVFVLDALPMAPRNLSEVDEDVNASVAASSSGGQVIATPGYLAGLEALHSRFGRLTWSSLFESAVSLAHFGFPVYPELAAILARFQKTIARRHSLRHIFWNRQTDSVYRENETLLQPELALTLLRVAREGPKALSQGTLSSQFLGDLEGLGMFTTLALWASERVHTELMDRISTKIVVRRWMNGTPDDVHKD</sequence>
<dbReference type="EMBL" id="JABSTU010000001">
    <property type="protein sequence ID" value="KAH8041972.1"/>
    <property type="molecule type" value="Genomic_DNA"/>
</dbReference>
<dbReference type="InterPro" id="IPR029055">
    <property type="entry name" value="Ntn_hydrolases_N"/>
</dbReference>
<dbReference type="GO" id="GO:0036374">
    <property type="term" value="F:glutathione hydrolase activity"/>
    <property type="evidence" value="ECO:0007669"/>
    <property type="project" value="InterPro"/>
</dbReference>
<organism evidence="1 2">
    <name type="scientific">Rhipicephalus microplus</name>
    <name type="common">Cattle tick</name>
    <name type="synonym">Boophilus microplus</name>
    <dbReference type="NCBI Taxonomy" id="6941"/>
    <lineage>
        <taxon>Eukaryota</taxon>
        <taxon>Metazoa</taxon>
        <taxon>Ecdysozoa</taxon>
        <taxon>Arthropoda</taxon>
        <taxon>Chelicerata</taxon>
        <taxon>Arachnida</taxon>
        <taxon>Acari</taxon>
        <taxon>Parasitiformes</taxon>
        <taxon>Ixodida</taxon>
        <taxon>Ixodoidea</taxon>
        <taxon>Ixodidae</taxon>
        <taxon>Rhipicephalinae</taxon>
        <taxon>Rhipicephalus</taxon>
        <taxon>Boophilus</taxon>
    </lineage>
</organism>